<feature type="signal peptide" evidence="1">
    <location>
        <begin position="1"/>
        <end position="27"/>
    </location>
</feature>
<evidence type="ECO:0000313" key="3">
    <source>
        <dbReference type="Proteomes" id="UP000077013"/>
    </source>
</evidence>
<keyword evidence="3" id="KW-1185">Reference proteome</keyword>
<dbReference type="OrthoDB" id="678019at2"/>
<proteinExistence type="predicted"/>
<dbReference type="EMBL" id="LRXL01000045">
    <property type="protein sequence ID" value="OAB78012.1"/>
    <property type="molecule type" value="Genomic_DNA"/>
</dbReference>
<dbReference type="AlphaFoldDB" id="A0A167GXM1"/>
<dbReference type="Proteomes" id="UP000077013">
    <property type="component" value="Unassembled WGS sequence"/>
</dbReference>
<feature type="chain" id="PRO_5007887245" description="Ig-like domain-containing protein" evidence="1">
    <location>
        <begin position="28"/>
        <end position="488"/>
    </location>
</feature>
<dbReference type="RefSeq" id="WP_068592788.1">
    <property type="nucleotide sequence ID" value="NZ_LRXL01000045.1"/>
</dbReference>
<evidence type="ECO:0000256" key="1">
    <source>
        <dbReference type="SAM" id="SignalP"/>
    </source>
</evidence>
<dbReference type="Pfam" id="PF13585">
    <property type="entry name" value="CHU_C"/>
    <property type="match status" value="1"/>
</dbReference>
<comment type="caution">
    <text evidence="2">The sequence shown here is derived from an EMBL/GenBank/DDBJ whole genome shotgun (WGS) entry which is preliminary data.</text>
</comment>
<gene>
    <name evidence="2" type="ORF">ULVI_11035</name>
</gene>
<sequence>MAKTTFLTFISSLCCFLGVFHLQITHAQIVIGKPVLEFTQACANDTFNSFTTSFVFSPESGVETSNQFLIELSDATGSFNTATTVFTSNPGAITASPANVSFSLPMFTAGEEYKIRIKSTHPEAVSASSNSFAAYYKIQDSPFTINDLTATAVFCPGGSYLLSIDNPGTGDNDSPLQYPSLTFNWMKETGPTTSVIIGQGPTLAVSEAGVYFAETNYGSCTSDSFSNRVTVSEATSEESADATIVSSLGNPFCSQEGPTTLQTITGNSYTWFKNGTIIPGATSQTYETESSGLYEVIVSFGSCEASGSIDLNTGDFTAEINVPETNLLESGETIDVLVTTNAIAPEFKWFLNEEEISGALENSFTVTEFGLYRIEITQTDGCVFTKELSFQVDEFTDPFPNVDKIPNIISPNGDGINDTWIIPIEYTSGTNSNVTILKRNGEDVFSTNDYVNNWPEDPLPFSDVNQVFYYIITPPDKDPIKGSITVLK</sequence>
<organism evidence="2 3">
    <name type="scientific">Cochleicola gelatinilyticus</name>
    <dbReference type="NCBI Taxonomy" id="1763537"/>
    <lineage>
        <taxon>Bacteria</taxon>
        <taxon>Pseudomonadati</taxon>
        <taxon>Bacteroidota</taxon>
        <taxon>Flavobacteriia</taxon>
        <taxon>Flavobacteriales</taxon>
        <taxon>Flavobacteriaceae</taxon>
        <taxon>Cochleicola</taxon>
    </lineage>
</organism>
<evidence type="ECO:0000313" key="2">
    <source>
        <dbReference type="EMBL" id="OAB78012.1"/>
    </source>
</evidence>
<reference evidence="2 3" key="1">
    <citation type="submission" date="2016-02" db="EMBL/GenBank/DDBJ databases">
        <title>Ulvibacter sp. LPB0005, isolated from Thais luteostoma.</title>
        <authorList>
            <person name="Shin S.-K."/>
            <person name="Yi H."/>
        </authorList>
    </citation>
    <scope>NUCLEOTIDE SEQUENCE [LARGE SCALE GENOMIC DNA]</scope>
    <source>
        <strain evidence="2 3">LPB0005</strain>
    </source>
</reference>
<protein>
    <recommendedName>
        <fullName evidence="4">Ig-like domain-containing protein</fullName>
    </recommendedName>
</protein>
<accession>A0A167GXM1</accession>
<dbReference type="STRING" id="1763537.ULVI_11035"/>
<name>A0A167GXM1_9FLAO</name>
<evidence type="ECO:0008006" key="4">
    <source>
        <dbReference type="Google" id="ProtNLM"/>
    </source>
</evidence>
<keyword evidence="1" id="KW-0732">Signal</keyword>